<dbReference type="RefSeq" id="WP_217856238.1">
    <property type="nucleotide sequence ID" value="NZ_CP077079.1"/>
</dbReference>
<feature type="domain" description="HTH tetR-type" evidence="3">
    <location>
        <begin position="14"/>
        <end position="74"/>
    </location>
</feature>
<evidence type="ECO:0000256" key="2">
    <source>
        <dbReference type="PROSITE-ProRule" id="PRU00335"/>
    </source>
</evidence>
<dbReference type="PANTHER" id="PTHR43479">
    <property type="entry name" value="ACREF/ENVCD OPERON REPRESSOR-RELATED"/>
    <property type="match status" value="1"/>
</dbReference>
<organism evidence="4 5">
    <name type="scientific">Pseudomonas asgharzadehiana</name>
    <dbReference type="NCBI Taxonomy" id="2842349"/>
    <lineage>
        <taxon>Bacteria</taxon>
        <taxon>Pseudomonadati</taxon>
        <taxon>Pseudomonadota</taxon>
        <taxon>Gammaproteobacteria</taxon>
        <taxon>Pseudomonadales</taxon>
        <taxon>Pseudomonadaceae</taxon>
        <taxon>Pseudomonas</taxon>
    </lineage>
</organism>
<evidence type="ECO:0000313" key="5">
    <source>
        <dbReference type="Proteomes" id="UP000886848"/>
    </source>
</evidence>
<sequence length="218" mass="24655">MNQLGDKGTEESISSRLEPLRKTALQLFAQRGFARVSLRELAQQLGMGPGSFYCHFESKEQLLFELIEELFTDLIALARCRDKDCSLACLKAFVHAHIGLHERRAMHFLIAEREFHCLSLEHQQHICKMRQEYEHRFLVLLREAGANAPSPVLAATVHAVMAWLNNLPSWLEQSELTASQRPAVLSAIVLGSLSSVLPLPVHSVLWNVPATRKRIARK</sequence>
<dbReference type="Pfam" id="PF17932">
    <property type="entry name" value="TetR_C_24"/>
    <property type="match status" value="1"/>
</dbReference>
<dbReference type="Proteomes" id="UP000886848">
    <property type="component" value="Chromosome"/>
</dbReference>
<dbReference type="Pfam" id="PF00440">
    <property type="entry name" value="TetR_N"/>
    <property type="match status" value="1"/>
</dbReference>
<dbReference type="InterPro" id="IPR050624">
    <property type="entry name" value="HTH-type_Tx_Regulator"/>
</dbReference>
<dbReference type="InterPro" id="IPR001647">
    <property type="entry name" value="HTH_TetR"/>
</dbReference>
<dbReference type="PROSITE" id="PS50977">
    <property type="entry name" value="HTH_TETR_2"/>
    <property type="match status" value="1"/>
</dbReference>
<feature type="DNA-binding region" description="H-T-H motif" evidence="2">
    <location>
        <begin position="37"/>
        <end position="56"/>
    </location>
</feature>
<evidence type="ECO:0000259" key="3">
    <source>
        <dbReference type="PROSITE" id="PS50977"/>
    </source>
</evidence>
<gene>
    <name evidence="4" type="ORF">KSS96_11135</name>
</gene>
<keyword evidence="5" id="KW-1185">Reference proteome</keyword>
<accession>A0ABX8P675</accession>
<evidence type="ECO:0000313" key="4">
    <source>
        <dbReference type="EMBL" id="QXH69438.1"/>
    </source>
</evidence>
<keyword evidence="1 2" id="KW-0238">DNA-binding</keyword>
<protein>
    <submittedName>
        <fullName evidence="4">TetR/AcrR family transcriptional regulator</fullName>
    </submittedName>
</protein>
<reference evidence="4" key="1">
    <citation type="journal article" date="2021" name="Microorganisms">
        <title>The Ever-Expanding Pseudomonas Genus: Description of 43 New Species and Partition of the Pseudomonas putida Group.</title>
        <authorList>
            <person name="Girard L."/>
            <person name="Lood C."/>
            <person name="Hofte M."/>
            <person name="Vandamme P."/>
            <person name="Rokni-Zadeh H."/>
            <person name="van Noort V."/>
            <person name="Lavigne R."/>
            <person name="De Mot R."/>
        </authorList>
    </citation>
    <scope>NUCLEOTIDE SEQUENCE</scope>
    <source>
        <strain evidence="4">SWRI132</strain>
    </source>
</reference>
<dbReference type="PANTHER" id="PTHR43479:SF11">
    <property type="entry name" value="ACREF_ENVCD OPERON REPRESSOR-RELATED"/>
    <property type="match status" value="1"/>
</dbReference>
<dbReference type="InterPro" id="IPR041490">
    <property type="entry name" value="KstR2_TetR_C"/>
</dbReference>
<name>A0ABX8P675_9PSED</name>
<proteinExistence type="predicted"/>
<evidence type="ECO:0000256" key="1">
    <source>
        <dbReference type="ARBA" id="ARBA00023125"/>
    </source>
</evidence>
<dbReference type="EMBL" id="CP077079">
    <property type="protein sequence ID" value="QXH69438.1"/>
    <property type="molecule type" value="Genomic_DNA"/>
</dbReference>